<evidence type="ECO:0000256" key="3">
    <source>
        <dbReference type="ARBA" id="ARBA00009291"/>
    </source>
</evidence>
<keyword evidence="6" id="KW-0965">Cell junction</keyword>
<evidence type="ECO:0000256" key="6">
    <source>
        <dbReference type="ARBA" id="ARBA00022949"/>
    </source>
</evidence>
<gene>
    <name evidence="12" type="primary">LOC100367423</name>
</gene>
<keyword evidence="5" id="KW-0130">Cell adhesion</keyword>
<dbReference type="Pfam" id="PF11559">
    <property type="entry name" value="ADIP"/>
    <property type="match status" value="1"/>
</dbReference>
<keyword evidence="7 9" id="KW-0175">Coiled coil</keyword>
<evidence type="ECO:0000256" key="8">
    <source>
        <dbReference type="ARBA" id="ARBA00023212"/>
    </source>
</evidence>
<organism evidence="11 12">
    <name type="scientific">Saccoglossus kowalevskii</name>
    <name type="common">Acorn worm</name>
    <dbReference type="NCBI Taxonomy" id="10224"/>
    <lineage>
        <taxon>Eukaryota</taxon>
        <taxon>Metazoa</taxon>
        <taxon>Hemichordata</taxon>
        <taxon>Enteropneusta</taxon>
        <taxon>Harrimaniidae</taxon>
        <taxon>Saccoglossus</taxon>
    </lineage>
</organism>
<protein>
    <submittedName>
        <fullName evidence="12">Afadin- and alpha-actinin-binding protein-like</fullName>
    </submittedName>
</protein>
<keyword evidence="8" id="KW-0206">Cytoskeleton</keyword>
<dbReference type="InterPro" id="IPR021622">
    <property type="entry name" value="Afadin/alpha-actinin-bd"/>
</dbReference>
<feature type="compositionally biased region" description="Basic and acidic residues" evidence="10">
    <location>
        <begin position="707"/>
        <end position="722"/>
    </location>
</feature>
<feature type="compositionally biased region" description="Polar residues" evidence="10">
    <location>
        <begin position="312"/>
        <end position="322"/>
    </location>
</feature>
<keyword evidence="4" id="KW-0963">Cytoplasm</keyword>
<feature type="region of interest" description="Disordered" evidence="10">
    <location>
        <begin position="608"/>
        <end position="739"/>
    </location>
</feature>
<dbReference type="InterPro" id="IPR052300">
    <property type="entry name" value="Adhesion_Centrosome_assoc"/>
</dbReference>
<sequence length="739" mass="84440">MADWTRASNFTGLSEMTASNLIANGFPLKYMIQSDKSPSGGLGEPNGLQLSPSPPRPLNQHHLKLMDKLVHPVFCTRENVDQCIAFLDQELSVLGFPSLYTTSPSDKGPPDTFDIVRLINCTFELLQRHQKSMRHTEELEVRQHRNFTDLDHLHSNQTRLKDELEGSQRNIAALCEKERQLKNKNKSVIEKMKAGKEDLRKLEGILKQRDSQFKHDIKKTEKEVNKLKERVHQLLTDKTQERRIGMDILNSLQRADGKRGKWKTAGQNSKHEEDMYRLIITNYEERQKELMLENQDLRESLRNMEKELVDLLNQQSPVKSNKSTSSDESEDEETASVSSSVEELSTGHYQMPFDMVREGIEKSMRQKWRKLKEHIKKIENGKETRNRESDNTEQIEVLVAERTSLSKKIEVYKGIIDQQEQLLMQYQTNAINKEDHNLSFLRDSHLLEEKESFSQEKTLFYQQKAAFEEERRKFTEAAIRLGHERKKFEEEKAGFLKQQFFQVTSEAHQVSPTLRPPRSISTAKSPANAARVLPMTPDSLDATSTGISASSLKMTPQIPGFPSIMRTPQTIELYRALQLVADNGEYINDSVGSTSKYTMNTSKWLQLESDSDTSSIRSSISSQEGSLSSIARKPFSVHNQTDSQRSSLENLTSVSQRSSLENLHRTTLENLHRTSSDKSSIEDLLSLEGKRSTRSTSSRSSISKSSTEGRKKSSKRKEEHRVNVKNAVARRGSIPGKLD</sequence>
<evidence type="ECO:0000256" key="4">
    <source>
        <dbReference type="ARBA" id="ARBA00022490"/>
    </source>
</evidence>
<comment type="similarity">
    <text evidence="3">Belongs to the ADIP family.</text>
</comment>
<feature type="coiled-coil region" evidence="9">
    <location>
        <begin position="157"/>
        <end position="184"/>
    </location>
</feature>
<dbReference type="RefSeq" id="XP_002736564.1">
    <property type="nucleotide sequence ID" value="XM_002736518.2"/>
</dbReference>
<feature type="compositionally biased region" description="Low complexity" evidence="10">
    <location>
        <begin position="335"/>
        <end position="344"/>
    </location>
</feature>
<evidence type="ECO:0000256" key="1">
    <source>
        <dbReference type="ARBA" id="ARBA00004282"/>
    </source>
</evidence>
<evidence type="ECO:0000256" key="10">
    <source>
        <dbReference type="SAM" id="MobiDB-lite"/>
    </source>
</evidence>
<feature type="coiled-coil region" evidence="9">
    <location>
        <begin position="210"/>
        <end position="237"/>
    </location>
</feature>
<evidence type="ECO:0000256" key="7">
    <source>
        <dbReference type="ARBA" id="ARBA00023054"/>
    </source>
</evidence>
<evidence type="ECO:0000256" key="5">
    <source>
        <dbReference type="ARBA" id="ARBA00022889"/>
    </source>
</evidence>
<evidence type="ECO:0000313" key="11">
    <source>
        <dbReference type="Proteomes" id="UP000694865"/>
    </source>
</evidence>
<dbReference type="GeneID" id="100367423"/>
<comment type="subcellular location">
    <subcellularLocation>
        <location evidence="1">Cell junction</location>
    </subcellularLocation>
    <subcellularLocation>
        <location evidence="2">Cytoplasm</location>
        <location evidence="2">Cytoskeleton</location>
        <location evidence="2">Microtubule organizing center</location>
        <location evidence="2">Centrosome</location>
    </subcellularLocation>
</comment>
<feature type="compositionally biased region" description="Polar residues" evidence="10">
    <location>
        <begin position="637"/>
        <end position="661"/>
    </location>
</feature>
<name>A0ABM0GSS2_SACKO</name>
<feature type="compositionally biased region" description="Basic and acidic residues" evidence="10">
    <location>
        <begin position="662"/>
        <end position="681"/>
    </location>
</feature>
<proteinExistence type="inferred from homology"/>
<feature type="region of interest" description="Disordered" evidence="10">
    <location>
        <begin position="507"/>
        <end position="528"/>
    </location>
</feature>
<feature type="region of interest" description="Disordered" evidence="10">
    <location>
        <begin position="37"/>
        <end position="59"/>
    </location>
</feature>
<evidence type="ECO:0000256" key="9">
    <source>
        <dbReference type="SAM" id="Coils"/>
    </source>
</evidence>
<feature type="compositionally biased region" description="Low complexity" evidence="10">
    <location>
        <begin position="612"/>
        <end position="630"/>
    </location>
</feature>
<dbReference type="PANTHER" id="PTHR46507:SF4">
    <property type="entry name" value="SSX FAMILY MEMBER 2 INTERACTING PROTEIN"/>
    <property type="match status" value="1"/>
</dbReference>
<reference evidence="12" key="1">
    <citation type="submission" date="2025-08" db="UniProtKB">
        <authorList>
            <consortium name="RefSeq"/>
        </authorList>
    </citation>
    <scope>IDENTIFICATION</scope>
    <source>
        <tissue evidence="12">Testes</tissue>
    </source>
</reference>
<feature type="compositionally biased region" description="Low complexity" evidence="10">
    <location>
        <begin position="694"/>
        <end position="706"/>
    </location>
</feature>
<keyword evidence="11" id="KW-1185">Reference proteome</keyword>
<evidence type="ECO:0000313" key="12">
    <source>
        <dbReference type="RefSeq" id="XP_002736564.1"/>
    </source>
</evidence>
<feature type="region of interest" description="Disordered" evidence="10">
    <location>
        <begin position="311"/>
        <end position="346"/>
    </location>
</feature>
<evidence type="ECO:0000256" key="2">
    <source>
        <dbReference type="ARBA" id="ARBA00004300"/>
    </source>
</evidence>
<dbReference type="Proteomes" id="UP000694865">
    <property type="component" value="Unplaced"/>
</dbReference>
<dbReference type="PANTHER" id="PTHR46507">
    <property type="entry name" value="AFADIN- AND ALPHA-ACTININ-BINDING PROTEIN"/>
    <property type="match status" value="1"/>
</dbReference>
<accession>A0ABM0GSS2</accession>